<evidence type="ECO:0000313" key="6">
    <source>
        <dbReference type="Proteomes" id="UP000663829"/>
    </source>
</evidence>
<dbReference type="Proteomes" id="UP000682733">
    <property type="component" value="Unassembled WGS sequence"/>
</dbReference>
<dbReference type="EMBL" id="CAJOBA010060057">
    <property type="protein sequence ID" value="CAF4320653.1"/>
    <property type="molecule type" value="Genomic_DNA"/>
</dbReference>
<feature type="compositionally biased region" description="Polar residues" evidence="1">
    <location>
        <begin position="8"/>
        <end position="28"/>
    </location>
</feature>
<feature type="compositionally biased region" description="Basic and acidic residues" evidence="1">
    <location>
        <begin position="31"/>
        <end position="48"/>
    </location>
</feature>
<reference evidence="2" key="1">
    <citation type="submission" date="2021-02" db="EMBL/GenBank/DDBJ databases">
        <authorList>
            <person name="Nowell W R."/>
        </authorList>
    </citation>
    <scope>NUCLEOTIDE SEQUENCE</scope>
</reference>
<evidence type="ECO:0000313" key="3">
    <source>
        <dbReference type="EMBL" id="CAF1533299.1"/>
    </source>
</evidence>
<evidence type="ECO:0000313" key="4">
    <source>
        <dbReference type="EMBL" id="CAF3714736.1"/>
    </source>
</evidence>
<name>A0A814C7M3_9BILA</name>
<comment type="caution">
    <text evidence="2">The sequence shown here is derived from an EMBL/GenBank/DDBJ whole genome shotgun (WGS) entry which is preliminary data.</text>
</comment>
<organism evidence="2 6">
    <name type="scientific">Didymodactylos carnosus</name>
    <dbReference type="NCBI Taxonomy" id="1234261"/>
    <lineage>
        <taxon>Eukaryota</taxon>
        <taxon>Metazoa</taxon>
        <taxon>Spiralia</taxon>
        <taxon>Gnathifera</taxon>
        <taxon>Rotifera</taxon>
        <taxon>Eurotatoria</taxon>
        <taxon>Bdelloidea</taxon>
        <taxon>Philodinida</taxon>
        <taxon>Philodinidae</taxon>
        <taxon>Didymodactylos</taxon>
    </lineage>
</organism>
<evidence type="ECO:0000313" key="5">
    <source>
        <dbReference type="EMBL" id="CAF4320653.1"/>
    </source>
</evidence>
<dbReference type="AlphaFoldDB" id="A0A814C7M3"/>
<dbReference type="EMBL" id="CAJOBC010002086">
    <property type="protein sequence ID" value="CAF3714736.1"/>
    <property type="molecule type" value="Genomic_DNA"/>
</dbReference>
<dbReference type="Proteomes" id="UP000681722">
    <property type="component" value="Unassembled WGS sequence"/>
</dbReference>
<dbReference type="EMBL" id="CAJNOQ010002086">
    <property type="protein sequence ID" value="CAF0937838.1"/>
    <property type="molecule type" value="Genomic_DNA"/>
</dbReference>
<dbReference type="Proteomes" id="UP000663829">
    <property type="component" value="Unassembled WGS sequence"/>
</dbReference>
<dbReference type="EMBL" id="CAJNOK010037791">
    <property type="protein sequence ID" value="CAF1533299.1"/>
    <property type="molecule type" value="Genomic_DNA"/>
</dbReference>
<dbReference type="Proteomes" id="UP000677228">
    <property type="component" value="Unassembled WGS sequence"/>
</dbReference>
<evidence type="ECO:0000256" key="1">
    <source>
        <dbReference type="SAM" id="MobiDB-lite"/>
    </source>
</evidence>
<accession>A0A814C7M3</accession>
<protein>
    <submittedName>
        <fullName evidence="2">Uncharacterized protein</fullName>
    </submittedName>
</protein>
<dbReference type="OrthoDB" id="10001605at2759"/>
<keyword evidence="6" id="KW-1185">Reference proteome</keyword>
<feature type="region of interest" description="Disordered" evidence="1">
    <location>
        <begin position="1"/>
        <end position="57"/>
    </location>
</feature>
<sequence length="133" mass="15368">MSLGDVKQSLSKRTSTIRSRALSQTGFATSLRDRPVVHNAQHVDDLGRKRSTGTNETRCTRFDESGLQMTNDPNSVFYRRLSETLQKQVRKENRTANEEEKFQSLEKYGPELVEFLKDREGHLKSKFDKVFIT</sequence>
<evidence type="ECO:0000313" key="2">
    <source>
        <dbReference type="EMBL" id="CAF0937838.1"/>
    </source>
</evidence>
<proteinExistence type="predicted"/>
<gene>
    <name evidence="2" type="ORF">GPM918_LOCUS10541</name>
    <name evidence="3" type="ORF">OVA965_LOCUS38369</name>
    <name evidence="4" type="ORF">SRO942_LOCUS10542</name>
    <name evidence="5" type="ORF">TMI583_LOCUS39553</name>
</gene>